<feature type="transmembrane region" description="Helical" evidence="3">
    <location>
        <begin position="74"/>
        <end position="94"/>
    </location>
</feature>
<dbReference type="Proteomes" id="UP000472266">
    <property type="component" value="Chromosome 4"/>
</dbReference>
<dbReference type="InterPro" id="IPR051379">
    <property type="entry name" value="C-type_Lectin_Receptor_IMM"/>
</dbReference>
<evidence type="ECO:0000259" key="4">
    <source>
        <dbReference type="PROSITE" id="PS50041"/>
    </source>
</evidence>
<organism evidence="5 6">
    <name type="scientific">Strigops habroptila</name>
    <name type="common">Kakapo</name>
    <dbReference type="NCBI Taxonomy" id="2489341"/>
    <lineage>
        <taxon>Eukaryota</taxon>
        <taxon>Metazoa</taxon>
        <taxon>Chordata</taxon>
        <taxon>Craniata</taxon>
        <taxon>Vertebrata</taxon>
        <taxon>Euteleostomi</taxon>
        <taxon>Archelosauria</taxon>
        <taxon>Archosauria</taxon>
        <taxon>Dinosauria</taxon>
        <taxon>Saurischia</taxon>
        <taxon>Theropoda</taxon>
        <taxon>Coelurosauria</taxon>
        <taxon>Aves</taxon>
        <taxon>Neognathae</taxon>
        <taxon>Neoaves</taxon>
        <taxon>Telluraves</taxon>
        <taxon>Australaves</taxon>
        <taxon>Psittaciformes</taxon>
        <taxon>Psittacidae</taxon>
        <taxon>Strigops</taxon>
    </lineage>
</organism>
<sequence>MSEKLVYADLNLTESTRPKLQKVTDVQGSFLCYFCLVLDSTYAETKGSFSSCSPNLYFFFCLSVGKSCCSRTRVAVLVAVIILLLVLAVCLILMCKSCILYGVMVVVKDVQKSPDNVWQNGQIFKTEIAFLFPDHPTASRPSDSKTFSTTCEDAHTVSRSLFDCCPKHWEKNGGKCYFFSQMQKENNWNDSRKECTDMNADLVIIDNKDELNFLYKRSRSNYYLLGLTYSQSERKWKWINNVELSTDMFCIGGDFTDYFCTVIGHGKVETAPCSGAFTTQSMCEKAADISERQKES</sequence>
<dbReference type="SMART" id="SM00034">
    <property type="entry name" value="CLECT"/>
    <property type="match status" value="1"/>
</dbReference>
<reference evidence="5 6" key="1">
    <citation type="submission" date="2019-11" db="EMBL/GenBank/DDBJ databases">
        <title>Strigops habroptila (kakapo) genome, bStrHab1, primary haplotype, v2.</title>
        <authorList>
            <person name="Jarvis E.D."/>
            <person name="Howard J."/>
            <person name="Rhie A."/>
            <person name="Phillippy A."/>
            <person name="Korlach J."/>
            <person name="Digby A."/>
            <person name="Iorns D."/>
            <person name="Eason D."/>
            <person name="Robertson B."/>
            <person name="Raemaekers T."/>
            <person name="Howe K."/>
            <person name="Lewin H."/>
            <person name="Damas J."/>
            <person name="Hastie A."/>
            <person name="Tracey A."/>
            <person name="Chow W."/>
            <person name="Fedrigo O."/>
        </authorList>
    </citation>
    <scope>NUCLEOTIDE SEQUENCE [LARGE SCALE GENOMIC DNA]</scope>
</reference>
<evidence type="ECO:0000256" key="1">
    <source>
        <dbReference type="ARBA" id="ARBA00004167"/>
    </source>
</evidence>
<protein>
    <recommendedName>
        <fullName evidence="4">C-type lectin domain-containing protein</fullName>
    </recommendedName>
</protein>
<proteinExistence type="predicted"/>
<dbReference type="GO" id="GO:0005886">
    <property type="term" value="C:plasma membrane"/>
    <property type="evidence" value="ECO:0007669"/>
    <property type="project" value="TreeGrafter"/>
</dbReference>
<comment type="subcellular location">
    <subcellularLocation>
        <location evidence="1">Membrane</location>
        <topology evidence="1">Single-pass membrane protein</topology>
    </subcellularLocation>
</comment>
<dbReference type="Gene3D" id="3.10.100.10">
    <property type="entry name" value="Mannose-Binding Protein A, subunit A"/>
    <property type="match status" value="1"/>
</dbReference>
<dbReference type="AlphaFoldDB" id="A0A672UT71"/>
<dbReference type="PANTHER" id="PTHR46746">
    <property type="entry name" value="KILLER CELL LECTIN-LIKE RECEPTOR SUBFAMILY F MEMBER 2"/>
    <property type="match status" value="1"/>
</dbReference>
<evidence type="ECO:0000256" key="2">
    <source>
        <dbReference type="ARBA" id="ARBA00022734"/>
    </source>
</evidence>
<evidence type="ECO:0000256" key="3">
    <source>
        <dbReference type="SAM" id="Phobius"/>
    </source>
</evidence>
<keyword evidence="3" id="KW-0472">Membrane</keyword>
<name>A0A672UT71_STRHB</name>
<keyword evidence="3" id="KW-0812">Transmembrane</keyword>
<accession>A0A672UT71</accession>
<reference evidence="5" key="3">
    <citation type="submission" date="2025-09" db="UniProtKB">
        <authorList>
            <consortium name="Ensembl"/>
        </authorList>
    </citation>
    <scope>IDENTIFICATION</scope>
</reference>
<feature type="domain" description="C-type lectin" evidence="4">
    <location>
        <begin position="172"/>
        <end position="274"/>
    </location>
</feature>
<dbReference type="InParanoid" id="A0A672UT71"/>
<dbReference type="InterPro" id="IPR016186">
    <property type="entry name" value="C-type_lectin-like/link_sf"/>
</dbReference>
<dbReference type="InterPro" id="IPR001304">
    <property type="entry name" value="C-type_lectin-like"/>
</dbReference>
<evidence type="ECO:0000313" key="6">
    <source>
        <dbReference type="Proteomes" id="UP000472266"/>
    </source>
</evidence>
<dbReference type="PANTHER" id="PTHR46746:SF3">
    <property type="entry name" value="C-TYPE LECTIN DOMAIN-CONTAINING PROTEIN-RELATED"/>
    <property type="match status" value="1"/>
</dbReference>
<dbReference type="GO" id="GO:0030246">
    <property type="term" value="F:carbohydrate binding"/>
    <property type="evidence" value="ECO:0007669"/>
    <property type="project" value="UniProtKB-KW"/>
</dbReference>
<dbReference type="CDD" id="cd03593">
    <property type="entry name" value="CLECT_NK_receptors_like"/>
    <property type="match status" value="1"/>
</dbReference>
<keyword evidence="3" id="KW-1133">Transmembrane helix</keyword>
<reference evidence="5" key="2">
    <citation type="submission" date="2025-08" db="UniProtKB">
        <authorList>
            <consortium name="Ensembl"/>
        </authorList>
    </citation>
    <scope>IDENTIFICATION</scope>
</reference>
<dbReference type="InterPro" id="IPR016187">
    <property type="entry name" value="CTDL_fold"/>
</dbReference>
<keyword evidence="2" id="KW-0430">Lectin</keyword>
<keyword evidence="6" id="KW-1185">Reference proteome</keyword>
<evidence type="ECO:0000313" key="5">
    <source>
        <dbReference type="Ensembl" id="ENSSHBP00005017396.1"/>
    </source>
</evidence>
<dbReference type="Pfam" id="PF00059">
    <property type="entry name" value="Lectin_C"/>
    <property type="match status" value="1"/>
</dbReference>
<dbReference type="Ensembl" id="ENSSHBT00005020782.1">
    <property type="protein sequence ID" value="ENSSHBP00005017396.1"/>
    <property type="gene ID" value="ENSSHBG00005015068.1"/>
</dbReference>
<dbReference type="PROSITE" id="PS50041">
    <property type="entry name" value="C_TYPE_LECTIN_2"/>
    <property type="match status" value="1"/>
</dbReference>
<dbReference type="GeneTree" id="ENSGT00960000189377"/>
<dbReference type="InterPro" id="IPR033992">
    <property type="entry name" value="NKR-like_CTLD"/>
</dbReference>
<gene>
    <name evidence="5" type="primary">LOC115605691</name>
</gene>
<dbReference type="SUPFAM" id="SSF56436">
    <property type="entry name" value="C-type lectin-like"/>
    <property type="match status" value="1"/>
</dbReference>